<feature type="transmembrane region" description="Helical" evidence="1">
    <location>
        <begin position="6"/>
        <end position="21"/>
    </location>
</feature>
<organism evidence="2 3">
    <name type="scientific">Clostridium gelidum</name>
    <dbReference type="NCBI Taxonomy" id="704125"/>
    <lineage>
        <taxon>Bacteria</taxon>
        <taxon>Bacillati</taxon>
        <taxon>Bacillota</taxon>
        <taxon>Clostridia</taxon>
        <taxon>Eubacteriales</taxon>
        <taxon>Clostridiaceae</taxon>
        <taxon>Clostridium</taxon>
    </lineage>
</organism>
<dbReference type="Proteomes" id="UP000824633">
    <property type="component" value="Chromosome"/>
</dbReference>
<keyword evidence="1" id="KW-0812">Transmembrane</keyword>
<feature type="transmembrane region" description="Helical" evidence="1">
    <location>
        <begin position="42"/>
        <end position="59"/>
    </location>
</feature>
<reference evidence="3" key="1">
    <citation type="submission" date="2021-07" db="EMBL/GenBank/DDBJ databases">
        <title>Complete genome sequencing of a Clostridium isolate.</title>
        <authorList>
            <person name="Ueki A."/>
            <person name="Tonouchi A."/>
        </authorList>
    </citation>
    <scope>NUCLEOTIDE SEQUENCE [LARGE SCALE GENOMIC DNA]</scope>
    <source>
        <strain evidence="3">C5S11</strain>
    </source>
</reference>
<sequence>MKFLTFFIIFSVFYGIFNWIIKKTDFHNKLFVNTRMHKYIKTILILIFFLFVFSFEYEKQLLNDKYGEHNYISIIVGAFLSSICINVVPLIVKRNKS</sequence>
<keyword evidence="1" id="KW-0472">Membrane</keyword>
<evidence type="ECO:0000256" key="1">
    <source>
        <dbReference type="SAM" id="Phobius"/>
    </source>
</evidence>
<accession>A0ABM7TI19</accession>
<evidence type="ECO:0000313" key="2">
    <source>
        <dbReference type="EMBL" id="BCZ48104.1"/>
    </source>
</evidence>
<feature type="transmembrane region" description="Helical" evidence="1">
    <location>
        <begin position="71"/>
        <end position="92"/>
    </location>
</feature>
<gene>
    <name evidence="2" type="ORF">psyc5s11_41710</name>
</gene>
<name>A0ABM7TI19_9CLOT</name>
<keyword evidence="1" id="KW-1133">Transmembrane helix</keyword>
<protein>
    <submittedName>
        <fullName evidence="2">Uncharacterized protein</fullName>
    </submittedName>
</protein>
<proteinExistence type="predicted"/>
<evidence type="ECO:0000313" key="3">
    <source>
        <dbReference type="Proteomes" id="UP000824633"/>
    </source>
</evidence>
<dbReference type="EMBL" id="AP024849">
    <property type="protein sequence ID" value="BCZ48104.1"/>
    <property type="molecule type" value="Genomic_DNA"/>
</dbReference>
<keyword evidence="3" id="KW-1185">Reference proteome</keyword>